<protein>
    <submittedName>
        <fullName evidence="2">Uncharacterized protein</fullName>
    </submittedName>
</protein>
<name>A0A822ZMC4_NELNU</name>
<accession>A0A822ZMC4</accession>
<dbReference type="Proteomes" id="UP000607653">
    <property type="component" value="Unassembled WGS sequence"/>
</dbReference>
<evidence type="ECO:0000313" key="2">
    <source>
        <dbReference type="EMBL" id="DAD45913.1"/>
    </source>
</evidence>
<evidence type="ECO:0000313" key="3">
    <source>
        <dbReference type="Proteomes" id="UP000607653"/>
    </source>
</evidence>
<keyword evidence="1" id="KW-0472">Membrane</keyword>
<comment type="caution">
    <text evidence="2">The sequence shown here is derived from an EMBL/GenBank/DDBJ whole genome shotgun (WGS) entry which is preliminary data.</text>
</comment>
<dbReference type="AlphaFoldDB" id="A0A822ZMC4"/>
<sequence length="50" mass="5924">MQHLPCNRIYQESIYRSLEVEKWIYLSAIFGKTRMLYHLVAVIIAIGSMH</sequence>
<proteinExistence type="predicted"/>
<reference evidence="2 3" key="1">
    <citation type="journal article" date="2020" name="Mol. Biol. Evol.">
        <title>Distinct Expression and Methylation Patterns for Genes with Different Fates following a Single Whole-Genome Duplication in Flowering Plants.</title>
        <authorList>
            <person name="Shi T."/>
            <person name="Rahmani R.S."/>
            <person name="Gugger P.F."/>
            <person name="Wang M."/>
            <person name="Li H."/>
            <person name="Zhang Y."/>
            <person name="Li Z."/>
            <person name="Wang Q."/>
            <person name="Van de Peer Y."/>
            <person name="Marchal K."/>
            <person name="Chen J."/>
        </authorList>
    </citation>
    <scope>NUCLEOTIDE SEQUENCE [LARGE SCALE GENOMIC DNA]</scope>
    <source>
        <tissue evidence="2">Leaf</tissue>
    </source>
</reference>
<keyword evidence="3" id="KW-1185">Reference proteome</keyword>
<feature type="transmembrane region" description="Helical" evidence="1">
    <location>
        <begin position="23"/>
        <end position="46"/>
    </location>
</feature>
<gene>
    <name evidence="2" type="ORF">HUJ06_004143</name>
</gene>
<organism evidence="2 3">
    <name type="scientific">Nelumbo nucifera</name>
    <name type="common">Sacred lotus</name>
    <dbReference type="NCBI Taxonomy" id="4432"/>
    <lineage>
        <taxon>Eukaryota</taxon>
        <taxon>Viridiplantae</taxon>
        <taxon>Streptophyta</taxon>
        <taxon>Embryophyta</taxon>
        <taxon>Tracheophyta</taxon>
        <taxon>Spermatophyta</taxon>
        <taxon>Magnoliopsida</taxon>
        <taxon>Proteales</taxon>
        <taxon>Nelumbonaceae</taxon>
        <taxon>Nelumbo</taxon>
    </lineage>
</organism>
<evidence type="ECO:0000256" key="1">
    <source>
        <dbReference type="SAM" id="Phobius"/>
    </source>
</evidence>
<dbReference type="EMBL" id="DUZY01000007">
    <property type="protein sequence ID" value="DAD45913.1"/>
    <property type="molecule type" value="Genomic_DNA"/>
</dbReference>
<keyword evidence="1" id="KW-0812">Transmembrane</keyword>
<keyword evidence="1" id="KW-1133">Transmembrane helix</keyword>